<dbReference type="InterPro" id="IPR051807">
    <property type="entry name" value="Sec-metab_biosynth-assoc"/>
</dbReference>
<name>A0A1Z5J6B8_FISSO</name>
<keyword evidence="3" id="KW-1185">Reference proteome</keyword>
<dbReference type="InterPro" id="IPR005545">
    <property type="entry name" value="YCII"/>
</dbReference>
<dbReference type="Gene3D" id="3.30.70.1060">
    <property type="entry name" value="Dimeric alpha+beta barrel"/>
    <property type="match status" value="1"/>
</dbReference>
<gene>
    <name evidence="2" type="ORF">FisN_16Lh241</name>
</gene>
<comment type="caution">
    <text evidence="2">The sequence shown here is derived from an EMBL/GenBank/DDBJ whole genome shotgun (WGS) entry which is preliminary data.</text>
</comment>
<organism evidence="2 3">
    <name type="scientific">Fistulifera solaris</name>
    <name type="common">Oleaginous diatom</name>
    <dbReference type="NCBI Taxonomy" id="1519565"/>
    <lineage>
        <taxon>Eukaryota</taxon>
        <taxon>Sar</taxon>
        <taxon>Stramenopiles</taxon>
        <taxon>Ochrophyta</taxon>
        <taxon>Bacillariophyta</taxon>
        <taxon>Bacillariophyceae</taxon>
        <taxon>Bacillariophycidae</taxon>
        <taxon>Naviculales</taxon>
        <taxon>Naviculaceae</taxon>
        <taxon>Fistulifera</taxon>
    </lineage>
</organism>
<dbReference type="InterPro" id="IPR011008">
    <property type="entry name" value="Dimeric_a/b-barrel"/>
</dbReference>
<protein>
    <recommendedName>
        <fullName evidence="1">YCII-related domain-containing protein</fullName>
    </recommendedName>
</protein>
<evidence type="ECO:0000259" key="1">
    <source>
        <dbReference type="Pfam" id="PF03795"/>
    </source>
</evidence>
<dbReference type="Proteomes" id="UP000198406">
    <property type="component" value="Unassembled WGS sequence"/>
</dbReference>
<dbReference type="PANTHER" id="PTHR33606:SF3">
    <property type="entry name" value="PROTEIN YCII"/>
    <property type="match status" value="1"/>
</dbReference>
<dbReference type="InParanoid" id="A0A1Z5J6B8"/>
<dbReference type="Pfam" id="PF03795">
    <property type="entry name" value="YCII"/>
    <property type="match status" value="1"/>
</dbReference>
<proteinExistence type="predicted"/>
<accession>A0A1Z5J6B8</accession>
<dbReference type="OrthoDB" id="5519740at2759"/>
<dbReference type="EMBL" id="BDSP01000008">
    <property type="protein sequence ID" value="GAX09547.1"/>
    <property type="molecule type" value="Genomic_DNA"/>
</dbReference>
<sequence length="133" mass="14841">MFNLVRSLTTAAFVTLSSHPSNSYYSTSRLFRTTTIMPALPDKITVLEYAYVPDVLEKRGPFRAEHLELAQSLIAQDRCLAGGPFTDGGNPLGAYFWFTSDEAAREFVAKDPYVTNGIVTGHKIYEWSVVVQK</sequence>
<reference evidence="2 3" key="1">
    <citation type="journal article" date="2015" name="Plant Cell">
        <title>Oil accumulation by the oleaginous diatom Fistulifera solaris as revealed by the genome and transcriptome.</title>
        <authorList>
            <person name="Tanaka T."/>
            <person name="Maeda Y."/>
            <person name="Veluchamy A."/>
            <person name="Tanaka M."/>
            <person name="Abida H."/>
            <person name="Marechal E."/>
            <person name="Bowler C."/>
            <person name="Muto M."/>
            <person name="Sunaga Y."/>
            <person name="Tanaka M."/>
            <person name="Yoshino T."/>
            <person name="Taniguchi T."/>
            <person name="Fukuda Y."/>
            <person name="Nemoto M."/>
            <person name="Matsumoto M."/>
            <person name="Wong P.S."/>
            <person name="Aburatani S."/>
            <person name="Fujibuchi W."/>
        </authorList>
    </citation>
    <scope>NUCLEOTIDE SEQUENCE [LARGE SCALE GENOMIC DNA]</scope>
    <source>
        <strain evidence="2 3">JPCC DA0580</strain>
    </source>
</reference>
<evidence type="ECO:0000313" key="2">
    <source>
        <dbReference type="EMBL" id="GAX09547.1"/>
    </source>
</evidence>
<dbReference type="SUPFAM" id="SSF54909">
    <property type="entry name" value="Dimeric alpha+beta barrel"/>
    <property type="match status" value="1"/>
</dbReference>
<dbReference type="PANTHER" id="PTHR33606">
    <property type="entry name" value="PROTEIN YCII"/>
    <property type="match status" value="1"/>
</dbReference>
<feature type="domain" description="YCII-related" evidence="1">
    <location>
        <begin position="50"/>
        <end position="128"/>
    </location>
</feature>
<evidence type="ECO:0000313" key="3">
    <source>
        <dbReference type="Proteomes" id="UP000198406"/>
    </source>
</evidence>
<dbReference type="AlphaFoldDB" id="A0A1Z5J6B8"/>